<feature type="compositionally biased region" description="Acidic residues" evidence="1">
    <location>
        <begin position="252"/>
        <end position="277"/>
    </location>
</feature>
<keyword evidence="4" id="KW-1185">Reference proteome</keyword>
<accession>A0A1E3NJ56</accession>
<organism evidence="3 4">
    <name type="scientific">Pichia membranifaciens NRRL Y-2026</name>
    <dbReference type="NCBI Taxonomy" id="763406"/>
    <lineage>
        <taxon>Eukaryota</taxon>
        <taxon>Fungi</taxon>
        <taxon>Dikarya</taxon>
        <taxon>Ascomycota</taxon>
        <taxon>Saccharomycotina</taxon>
        <taxon>Pichiomycetes</taxon>
        <taxon>Pichiales</taxon>
        <taxon>Pichiaceae</taxon>
        <taxon>Pichia</taxon>
    </lineage>
</organism>
<evidence type="ECO:0000256" key="2">
    <source>
        <dbReference type="SAM" id="Phobius"/>
    </source>
</evidence>
<gene>
    <name evidence="3" type="ORF">PICMEDRAFT_73612</name>
</gene>
<reference evidence="3 4" key="1">
    <citation type="journal article" date="2016" name="Proc. Natl. Acad. Sci. U.S.A.">
        <title>Comparative genomics of biotechnologically important yeasts.</title>
        <authorList>
            <person name="Riley R."/>
            <person name="Haridas S."/>
            <person name="Wolfe K.H."/>
            <person name="Lopes M.R."/>
            <person name="Hittinger C.T."/>
            <person name="Goeker M."/>
            <person name="Salamov A.A."/>
            <person name="Wisecaver J.H."/>
            <person name="Long T.M."/>
            <person name="Calvey C.H."/>
            <person name="Aerts A.L."/>
            <person name="Barry K.W."/>
            <person name="Choi C."/>
            <person name="Clum A."/>
            <person name="Coughlan A.Y."/>
            <person name="Deshpande S."/>
            <person name="Douglass A.P."/>
            <person name="Hanson S.J."/>
            <person name="Klenk H.-P."/>
            <person name="LaButti K.M."/>
            <person name="Lapidus A."/>
            <person name="Lindquist E.A."/>
            <person name="Lipzen A.M."/>
            <person name="Meier-Kolthoff J.P."/>
            <person name="Ohm R.A."/>
            <person name="Otillar R.P."/>
            <person name="Pangilinan J.L."/>
            <person name="Peng Y."/>
            <person name="Rokas A."/>
            <person name="Rosa C.A."/>
            <person name="Scheuner C."/>
            <person name="Sibirny A.A."/>
            <person name="Slot J.C."/>
            <person name="Stielow J.B."/>
            <person name="Sun H."/>
            <person name="Kurtzman C.P."/>
            <person name="Blackwell M."/>
            <person name="Grigoriev I.V."/>
            <person name="Jeffries T.W."/>
        </authorList>
    </citation>
    <scope>NUCLEOTIDE SEQUENCE [LARGE SCALE GENOMIC DNA]</scope>
    <source>
        <strain evidence="3 4">NRRL Y-2026</strain>
    </source>
</reference>
<dbReference type="RefSeq" id="XP_019017254.1">
    <property type="nucleotide sequence ID" value="XM_019164536.1"/>
</dbReference>
<dbReference type="Proteomes" id="UP000094455">
    <property type="component" value="Unassembled WGS sequence"/>
</dbReference>
<feature type="compositionally biased region" description="Basic residues" evidence="1">
    <location>
        <begin position="343"/>
        <end position="363"/>
    </location>
</feature>
<feature type="region of interest" description="Disordered" evidence="1">
    <location>
        <begin position="248"/>
        <end position="282"/>
    </location>
</feature>
<name>A0A1E3NJ56_9ASCO</name>
<dbReference type="GeneID" id="30181223"/>
<feature type="compositionally biased region" description="Polar residues" evidence="1">
    <location>
        <begin position="324"/>
        <end position="335"/>
    </location>
</feature>
<sequence>MFAQHGSFDSRRTNGSPSPLVTIDLTTKFTTQYNLAVKYYLHRNFNKSFKLVQPVVEELRTNPNVVDPALVAKLAKIYFSLLSLLLNEVINTKLLRLSIPRHSLNFPDYLSEKEDTHFADAILDDFNHDGLYRLVGDLHLSDNEEIVLMCFMTESSNNMKTESLQRQVESYLSLRGLYPGPISDSDLGADNGEGSTLRKIVQLYLSQIILKYHGVEKAVNVIERMFVTDETGVQKWVAWILACDKTARSANSEEEDDDENDDAIYDESYGESDDDGYASDNTAITTNTTATITSKPSTSLAEDRVHGLAARTLSTQSALTHTTLTETPHAASSNGLELLESKKKGRSKTKSKGRGKSKSKTRSGKSDDSSLISMTNSYMTRQLTTFKDLVAHHVSRYPLLVRLATFVIFLLLILGRGSGGLNQVQLKKRLVAFYSKMVQTAQLAFKCSFL</sequence>
<keyword evidence="2" id="KW-0472">Membrane</keyword>
<evidence type="ECO:0000256" key="1">
    <source>
        <dbReference type="SAM" id="MobiDB-lite"/>
    </source>
</evidence>
<dbReference type="AlphaFoldDB" id="A0A1E3NJ56"/>
<feature type="region of interest" description="Disordered" evidence="1">
    <location>
        <begin position="324"/>
        <end position="371"/>
    </location>
</feature>
<keyword evidence="2" id="KW-0812">Transmembrane</keyword>
<evidence type="ECO:0000313" key="3">
    <source>
        <dbReference type="EMBL" id="ODQ46141.1"/>
    </source>
</evidence>
<dbReference type="EMBL" id="KV454004">
    <property type="protein sequence ID" value="ODQ46141.1"/>
    <property type="molecule type" value="Genomic_DNA"/>
</dbReference>
<feature type="transmembrane region" description="Helical" evidence="2">
    <location>
        <begin position="399"/>
        <end position="419"/>
    </location>
</feature>
<dbReference type="OrthoDB" id="3981028at2759"/>
<proteinExistence type="predicted"/>
<keyword evidence="2" id="KW-1133">Transmembrane helix</keyword>
<evidence type="ECO:0000313" key="4">
    <source>
        <dbReference type="Proteomes" id="UP000094455"/>
    </source>
</evidence>
<protein>
    <submittedName>
        <fullName evidence="3">Uncharacterized protein</fullName>
    </submittedName>
</protein>
<dbReference type="STRING" id="763406.A0A1E3NJ56"/>